<evidence type="ECO:0000256" key="3">
    <source>
        <dbReference type="ARBA" id="ARBA00023295"/>
    </source>
</evidence>
<comment type="similarity">
    <text evidence="1">Belongs to the glycosyl hydrolase 25 family.</text>
</comment>
<protein>
    <submittedName>
        <fullName evidence="4">Lysozyme</fullName>
    </submittedName>
</protein>
<organism evidence="4 5">
    <name type="scientific">Stakelama pacifica</name>
    <dbReference type="NCBI Taxonomy" id="517720"/>
    <lineage>
        <taxon>Bacteria</taxon>
        <taxon>Pseudomonadati</taxon>
        <taxon>Pseudomonadota</taxon>
        <taxon>Alphaproteobacteria</taxon>
        <taxon>Sphingomonadales</taxon>
        <taxon>Sphingomonadaceae</taxon>
        <taxon>Stakelama</taxon>
    </lineage>
</organism>
<dbReference type="SMART" id="SM00641">
    <property type="entry name" value="Glyco_25"/>
    <property type="match status" value="1"/>
</dbReference>
<dbReference type="GO" id="GO:0016998">
    <property type="term" value="P:cell wall macromolecule catabolic process"/>
    <property type="evidence" value="ECO:0007669"/>
    <property type="project" value="InterPro"/>
</dbReference>
<dbReference type="PROSITE" id="PS51904">
    <property type="entry name" value="GLYCOSYL_HYDROL_F25_2"/>
    <property type="match status" value="1"/>
</dbReference>
<dbReference type="Pfam" id="PF01183">
    <property type="entry name" value="Glyco_hydro_25"/>
    <property type="match status" value="1"/>
</dbReference>
<name>A0A4R6FA39_9SPHN</name>
<sequence>MRRARYAAVFLAILLAFVLALTLHLRQWHPDTKRYPHQGVDVTGYNGPIDWHMLHARGANFAYIRATLSANLRDTRFEENWAAADQAGVARGAIHIFSLCAPAAAQAANFIRTVPRTQNALPAAVSLDFHPGCDARPDRAAMLKSLREFLTLTERATGKPMLLQLSRRFEKHYRVSQAVARPIWVDQPLFAPGYAANGWKIWRASNFRRIAGVSGPINWDVIADDR</sequence>
<gene>
    <name evidence="4" type="ORF">EV664_12431</name>
</gene>
<evidence type="ECO:0000256" key="2">
    <source>
        <dbReference type="ARBA" id="ARBA00022801"/>
    </source>
</evidence>
<proteinExistence type="inferred from homology"/>
<dbReference type="SUPFAM" id="SSF51445">
    <property type="entry name" value="(Trans)glycosidases"/>
    <property type="match status" value="1"/>
</dbReference>
<accession>A0A4R6FA39</accession>
<dbReference type="InterPro" id="IPR002053">
    <property type="entry name" value="Glyco_hydro_25"/>
</dbReference>
<dbReference type="InterPro" id="IPR018077">
    <property type="entry name" value="Glyco_hydro_fam25_subgr"/>
</dbReference>
<dbReference type="Gene3D" id="3.20.20.80">
    <property type="entry name" value="Glycosidases"/>
    <property type="match status" value="1"/>
</dbReference>
<dbReference type="GO" id="GO:0003796">
    <property type="term" value="F:lysozyme activity"/>
    <property type="evidence" value="ECO:0007669"/>
    <property type="project" value="InterPro"/>
</dbReference>
<dbReference type="InterPro" id="IPR017853">
    <property type="entry name" value="GH"/>
</dbReference>
<dbReference type="PANTHER" id="PTHR34135">
    <property type="entry name" value="LYSOZYME"/>
    <property type="match status" value="1"/>
</dbReference>
<dbReference type="PANTHER" id="PTHR34135:SF2">
    <property type="entry name" value="LYSOZYME"/>
    <property type="match status" value="1"/>
</dbReference>
<evidence type="ECO:0000256" key="1">
    <source>
        <dbReference type="ARBA" id="ARBA00010646"/>
    </source>
</evidence>
<evidence type="ECO:0000313" key="5">
    <source>
        <dbReference type="Proteomes" id="UP000295493"/>
    </source>
</evidence>
<dbReference type="GO" id="GO:0009253">
    <property type="term" value="P:peptidoglycan catabolic process"/>
    <property type="evidence" value="ECO:0007669"/>
    <property type="project" value="InterPro"/>
</dbReference>
<reference evidence="4 5" key="1">
    <citation type="submission" date="2019-03" db="EMBL/GenBank/DDBJ databases">
        <title>Genomic Encyclopedia of Type Strains, Phase IV (KMG-IV): sequencing the most valuable type-strain genomes for metagenomic binning, comparative biology and taxonomic classification.</title>
        <authorList>
            <person name="Goeker M."/>
        </authorList>
    </citation>
    <scope>NUCLEOTIDE SEQUENCE [LARGE SCALE GENOMIC DNA]</scope>
    <source>
        <strain evidence="4 5">DSM 25059</strain>
    </source>
</reference>
<keyword evidence="3" id="KW-0326">Glycosidase</keyword>
<dbReference type="Proteomes" id="UP000295493">
    <property type="component" value="Unassembled WGS sequence"/>
</dbReference>
<evidence type="ECO:0000313" key="4">
    <source>
        <dbReference type="EMBL" id="TDN77817.1"/>
    </source>
</evidence>
<keyword evidence="5" id="KW-1185">Reference proteome</keyword>
<keyword evidence="2" id="KW-0378">Hydrolase</keyword>
<dbReference type="GO" id="GO:0016052">
    <property type="term" value="P:carbohydrate catabolic process"/>
    <property type="evidence" value="ECO:0007669"/>
    <property type="project" value="TreeGrafter"/>
</dbReference>
<comment type="caution">
    <text evidence="4">The sequence shown here is derived from an EMBL/GenBank/DDBJ whole genome shotgun (WGS) entry which is preliminary data.</text>
</comment>
<dbReference type="EMBL" id="SNWD01000024">
    <property type="protein sequence ID" value="TDN77817.1"/>
    <property type="molecule type" value="Genomic_DNA"/>
</dbReference>
<dbReference type="AlphaFoldDB" id="A0A4R6FA39"/>